<reference evidence="3" key="1">
    <citation type="journal article" date="2020" name="mSystems">
        <title>Genome- and Community-Level Interaction Insights into Carbon Utilization and Element Cycling Functions of Hydrothermarchaeota in Hydrothermal Sediment.</title>
        <authorList>
            <person name="Zhou Z."/>
            <person name="Liu Y."/>
            <person name="Xu W."/>
            <person name="Pan J."/>
            <person name="Luo Z.H."/>
            <person name="Li M."/>
        </authorList>
    </citation>
    <scope>NUCLEOTIDE SEQUENCE [LARGE SCALE GENOMIC DNA]</scope>
    <source>
        <strain evidence="3">SpSt-855</strain>
    </source>
</reference>
<evidence type="ECO:0000256" key="1">
    <source>
        <dbReference type="ARBA" id="ARBA00012528"/>
    </source>
</evidence>
<feature type="domain" description="GGDEF" evidence="2">
    <location>
        <begin position="223"/>
        <end position="357"/>
    </location>
</feature>
<sequence length="365" mass="41409">MDAHTIVSLPPTWNQGMSAEARNQSWKDLVVFHNLARALTSSLELDSVLHAIMEQMRQFFEPETWSLLILDEASQELYYAVAVGQNEARLRDVRVPLGEGMAGWVAQHGESLIVPDLEQDPRFAGTSDDRTPMRSAICMPLLSRQRTLGVIQLFNCRLESMTEYTISFLHILCDYAAIAIENARAVEKIQALTITDDCTGLYNQRHLQQKIEEEVTRARRHHHPFSVIFLDLDHFKQINDQHGHLIGSRLLAGIGQRLRMHIRPGDYAFRYGGDEFILLLPETTKAEAEQIARNLRQKLRSHVFEMGSDLRLQVSASFGVASFPEDGRTGHQIIRMADAMMYLVKGSTRDDVAVADRSTELLRNS</sequence>
<dbReference type="SUPFAM" id="SSF55073">
    <property type="entry name" value="Nucleotide cyclase"/>
    <property type="match status" value="1"/>
</dbReference>
<dbReference type="CDD" id="cd01949">
    <property type="entry name" value="GGDEF"/>
    <property type="match status" value="1"/>
</dbReference>
<organism evidence="3">
    <name type="scientific">Acidobacterium capsulatum</name>
    <dbReference type="NCBI Taxonomy" id="33075"/>
    <lineage>
        <taxon>Bacteria</taxon>
        <taxon>Pseudomonadati</taxon>
        <taxon>Acidobacteriota</taxon>
        <taxon>Terriglobia</taxon>
        <taxon>Terriglobales</taxon>
        <taxon>Acidobacteriaceae</taxon>
        <taxon>Acidobacterium</taxon>
    </lineage>
</organism>
<dbReference type="FunFam" id="3.30.70.270:FF:000001">
    <property type="entry name" value="Diguanylate cyclase domain protein"/>
    <property type="match status" value="1"/>
</dbReference>
<dbReference type="InterPro" id="IPR003018">
    <property type="entry name" value="GAF"/>
</dbReference>
<name>A0A7V5CSC0_9BACT</name>
<dbReference type="GO" id="GO:0052621">
    <property type="term" value="F:diguanylate cyclase activity"/>
    <property type="evidence" value="ECO:0007669"/>
    <property type="project" value="UniProtKB-EC"/>
</dbReference>
<dbReference type="InterPro" id="IPR029787">
    <property type="entry name" value="Nucleotide_cyclase"/>
</dbReference>
<dbReference type="PANTHER" id="PTHR45138">
    <property type="entry name" value="REGULATORY COMPONENTS OF SENSORY TRANSDUCTION SYSTEM"/>
    <property type="match status" value="1"/>
</dbReference>
<gene>
    <name evidence="3" type="ORF">ENW50_01455</name>
</gene>
<dbReference type="GO" id="GO:0043709">
    <property type="term" value="P:cell adhesion involved in single-species biofilm formation"/>
    <property type="evidence" value="ECO:0007669"/>
    <property type="project" value="TreeGrafter"/>
</dbReference>
<dbReference type="EMBL" id="DTKL01000011">
    <property type="protein sequence ID" value="HGY93347.1"/>
    <property type="molecule type" value="Genomic_DNA"/>
</dbReference>
<dbReference type="GO" id="GO:1902201">
    <property type="term" value="P:negative regulation of bacterial-type flagellum-dependent cell motility"/>
    <property type="evidence" value="ECO:0007669"/>
    <property type="project" value="TreeGrafter"/>
</dbReference>
<dbReference type="AlphaFoldDB" id="A0A7V5CSC0"/>
<dbReference type="EC" id="2.7.7.65" evidence="1"/>
<dbReference type="InterPro" id="IPR050469">
    <property type="entry name" value="Diguanylate_Cyclase"/>
</dbReference>
<dbReference type="NCBIfam" id="TIGR00254">
    <property type="entry name" value="GGDEF"/>
    <property type="match status" value="1"/>
</dbReference>
<dbReference type="InterPro" id="IPR043128">
    <property type="entry name" value="Rev_trsase/Diguanyl_cyclase"/>
</dbReference>
<accession>A0A7V5CSC0</accession>
<dbReference type="SMART" id="SM00065">
    <property type="entry name" value="GAF"/>
    <property type="match status" value="1"/>
</dbReference>
<dbReference type="GO" id="GO:0005886">
    <property type="term" value="C:plasma membrane"/>
    <property type="evidence" value="ECO:0007669"/>
    <property type="project" value="TreeGrafter"/>
</dbReference>
<protein>
    <recommendedName>
        <fullName evidence="1">diguanylate cyclase</fullName>
        <ecNumber evidence="1">2.7.7.65</ecNumber>
    </recommendedName>
</protein>
<dbReference type="Pfam" id="PF00990">
    <property type="entry name" value="GGDEF"/>
    <property type="match status" value="1"/>
</dbReference>
<dbReference type="InterPro" id="IPR029016">
    <property type="entry name" value="GAF-like_dom_sf"/>
</dbReference>
<dbReference type="PANTHER" id="PTHR45138:SF6">
    <property type="entry name" value="DIGUANYLATE CYCLASE DGCN"/>
    <property type="match status" value="1"/>
</dbReference>
<comment type="caution">
    <text evidence="3">The sequence shown here is derived from an EMBL/GenBank/DDBJ whole genome shotgun (WGS) entry which is preliminary data.</text>
</comment>
<dbReference type="SMART" id="SM00267">
    <property type="entry name" value="GGDEF"/>
    <property type="match status" value="1"/>
</dbReference>
<dbReference type="Gene3D" id="3.30.450.40">
    <property type="match status" value="1"/>
</dbReference>
<dbReference type="Gene3D" id="3.30.70.270">
    <property type="match status" value="1"/>
</dbReference>
<evidence type="ECO:0000259" key="2">
    <source>
        <dbReference type="PROSITE" id="PS50887"/>
    </source>
</evidence>
<dbReference type="InterPro" id="IPR000160">
    <property type="entry name" value="GGDEF_dom"/>
</dbReference>
<dbReference type="Pfam" id="PF01590">
    <property type="entry name" value="GAF"/>
    <property type="match status" value="1"/>
</dbReference>
<dbReference type="SUPFAM" id="SSF55781">
    <property type="entry name" value="GAF domain-like"/>
    <property type="match status" value="1"/>
</dbReference>
<evidence type="ECO:0000313" key="3">
    <source>
        <dbReference type="EMBL" id="HGY93347.1"/>
    </source>
</evidence>
<dbReference type="PROSITE" id="PS50887">
    <property type="entry name" value="GGDEF"/>
    <property type="match status" value="1"/>
</dbReference>
<proteinExistence type="predicted"/>